<keyword evidence="4" id="KW-0732">Signal</keyword>
<evidence type="ECO:0000313" key="17">
    <source>
        <dbReference type="Proteomes" id="UP000748531"/>
    </source>
</evidence>
<dbReference type="PROSITE" id="PS50853">
    <property type="entry name" value="FN3"/>
    <property type="match status" value="2"/>
</dbReference>
<evidence type="ECO:0000256" key="1">
    <source>
        <dbReference type="ARBA" id="ARBA00004167"/>
    </source>
</evidence>
<dbReference type="InterPro" id="IPR003961">
    <property type="entry name" value="FN3_dom"/>
</dbReference>
<feature type="region of interest" description="Disordered" evidence="11">
    <location>
        <begin position="468"/>
        <end position="496"/>
    </location>
</feature>
<comment type="caution">
    <text evidence="16">The sequence shown here is derived from an EMBL/GenBank/DDBJ whole genome shotgun (WGS) entry which is preliminary data.</text>
</comment>
<dbReference type="OrthoDB" id="10253954at2759"/>
<evidence type="ECO:0000256" key="2">
    <source>
        <dbReference type="ARBA" id="ARBA00013064"/>
    </source>
</evidence>
<feature type="region of interest" description="Disordered" evidence="11">
    <location>
        <begin position="916"/>
        <end position="969"/>
    </location>
</feature>
<dbReference type="InterPro" id="IPR003595">
    <property type="entry name" value="Tyr_Pase_cat"/>
</dbReference>
<accession>A0A8J4WL95</accession>
<dbReference type="Pfam" id="PF00102">
    <property type="entry name" value="Y_phosphatase"/>
    <property type="match status" value="2"/>
</dbReference>
<dbReference type="PRINTS" id="PR00700">
    <property type="entry name" value="PRTYPHPHTASE"/>
</dbReference>
<evidence type="ECO:0000313" key="16">
    <source>
        <dbReference type="EMBL" id="KAF5406266.1"/>
    </source>
</evidence>
<feature type="domain" description="Fibronectin type-III" evidence="15">
    <location>
        <begin position="287"/>
        <end position="386"/>
    </location>
</feature>
<feature type="transmembrane region" description="Helical" evidence="12">
    <location>
        <begin position="784"/>
        <end position="809"/>
    </location>
</feature>
<dbReference type="InterPro" id="IPR050713">
    <property type="entry name" value="RTP_Phos/Ushers"/>
</dbReference>
<keyword evidence="9" id="KW-0325">Glycoprotein</keyword>
<protein>
    <recommendedName>
        <fullName evidence="2">protein-tyrosine-phosphatase</fullName>
        <ecNumber evidence="2">3.1.3.48</ecNumber>
    </recommendedName>
</protein>
<evidence type="ECO:0000256" key="3">
    <source>
        <dbReference type="ARBA" id="ARBA00022692"/>
    </source>
</evidence>
<name>A0A8J4WL95_9TREM</name>
<evidence type="ECO:0000256" key="9">
    <source>
        <dbReference type="ARBA" id="ARBA00023180"/>
    </source>
</evidence>
<dbReference type="Gene3D" id="2.60.40.10">
    <property type="entry name" value="Immunoglobulins"/>
    <property type="match status" value="3"/>
</dbReference>
<dbReference type="GO" id="GO:0004725">
    <property type="term" value="F:protein tyrosine phosphatase activity"/>
    <property type="evidence" value="ECO:0007669"/>
    <property type="project" value="UniProtKB-EC"/>
</dbReference>
<dbReference type="InterPro" id="IPR029021">
    <property type="entry name" value="Prot-tyrosine_phosphatase-like"/>
</dbReference>
<sequence length="1717" mass="192986">MYKTVGFVVVFLYCCKPYQTKSLSVGGIGLEQASLVNEASLIASPPRQLKLSVACDSVRPCITAQWLPPISPRTLPKFDGDLRLENEDNKLMAYRVRYLIVEPLDLLGYEKTFPTSPSSPTIQTKVDQSFLRMVEKNVTRLQFSTTAGEHLFGVRYEVRVAAVSDKRVGPEATERISIPEAAPSDAPTNFRIVGGDETSIHLAWGAPQLQYRNGKITHYQVRCYIFGLEESTEKLNSVSETEIVLTDLEAATHACFVRAWTKAGSGPWSNRILFKIHQNIDETSVPPPDEIHCVRVEPTRVLVKWKPIQSTGFDISHYIVYYRTELDRVGKQSMEWSRHTTEHYSNSVELTNLNSVATYAIRMTSVDQRGKEGPFSATILVKPKDKQLFSNNRTIPDHFDRLKNEAKQTSRRLQNPDHFIVRNLKCSAEATDAITLEWLPPVDARNLLEYQVHYTGRKEFLTSTGIPKTVHLGDGQQRQLPNRSASPTASDWLSASGFQSPQSGTQLLRFQLKQLEPNSLYEFTVRPVYRPREVDGERKEGISVTVICRTEWTTPRFLQAPELEAIHPAVPETNSAGTLIELRVYRVSEENGPIHEYFVIVDAHEADALNSADDSVSSTSPAQYSLESLSKNARMVRNHVPYLAIATTPTKLFLPNQESAIVMLGSDRHIKRNAQNMLDNEPREVEEQSERRKRSAQSSLDILGIPTHENENIVAMNKPIDPQFVYRVACRICSRYPDSRRLCSTSQWSKTIFLNAPHGKQALINEVPSSVSLSSWRSKNPSKFISIVASLALGLVFFAVLSIILGCILRQRKRQLTERHILGSAIQWDAKICEDISKSMIADELRGMHSSMVNEKCRGQKYTPCNDQSYSCMYHASSSGLHSPSESSTGIAGGLRPLYPNSAGLATAAVVTAATTSTSVHSPSIRSADGQELTLDSPSPASGSNEVSLSRLMHPPNSPNRSLKNSGVLFERSETNNCGSERTRPSGKPYLNQCGPLRPLEHSHSFTGRMPIPISQFVDFVCNAKRNGSSIFLEEFQALESNASKICFSTTHSQLDMNKSKNRCSNAVPFDHNRVQLRINQNTYNSDYINASYVDGFRKQNAYIATQAPLPETMEDFWSMIWDQKTAVIVSLSGLVEEGEVMCDRYWPLHGSQQHGQINVTNVETTDLAYYTMRTFLIQKSGLKDSRKIWQLQYTDWPTQANPTHSTAFRMFQRRIGAVTPLEFGPIVVHCATGTGRTGLFIAVDTLLEQIKNEQFLDVFGLVNRLRSQRLMLVQTVDQYQFIYYTIMQALIDGNTEVFARNLGTHVAHLNSVQTISNGLNDKLNSSSKTGRQPSQAQQTEVGLTGFQLEFRKINSAVPIISTSSKASLPVSVSYENGWSLKLTSAQYTGQKAILPCEVAGSAVNQAKNRILSIVPFDWNRVPLCPIRGVDGSDYVNGSLIDGYCIKNAYIACQAPMAGTVEDFWRMVWEHKSDTIVMMCDLKEGGKEKCFKYWPSEKAARFQFFVVDPTREYKMSSYIVREFKITDARDGESRQVRQLHYVRWPEHGVPTDGGGLIDLIGYVHKLKEQSGCNSPITVHCSSGAGRTGVFIALCNVLERLRQESVVDMYQTVKLLRQQRVWLVQTEEQYRFCYLVTLEYLSSFDLCTQLPRTPPQSLTHLSSSPFAHSKFASKKCSMVHATTKFGPTPTQYQQQQQQQQQLSQMKKRDWDAFAARLF</sequence>
<dbReference type="PANTHER" id="PTHR46957">
    <property type="entry name" value="CYTOKINE RECEPTOR"/>
    <property type="match status" value="1"/>
</dbReference>
<feature type="domain" description="Tyrosine-protein phosphatase" evidence="13">
    <location>
        <begin position="1032"/>
        <end position="1290"/>
    </location>
</feature>
<organism evidence="16 17">
    <name type="scientific">Paragonimus heterotremus</name>
    <dbReference type="NCBI Taxonomy" id="100268"/>
    <lineage>
        <taxon>Eukaryota</taxon>
        <taxon>Metazoa</taxon>
        <taxon>Spiralia</taxon>
        <taxon>Lophotrochozoa</taxon>
        <taxon>Platyhelminthes</taxon>
        <taxon>Trematoda</taxon>
        <taxon>Digenea</taxon>
        <taxon>Plagiorchiida</taxon>
        <taxon>Troglotremata</taxon>
        <taxon>Troglotrematidae</taxon>
        <taxon>Paragonimus</taxon>
    </lineage>
</organism>
<dbReference type="SUPFAM" id="SSF49265">
    <property type="entry name" value="Fibronectin type III"/>
    <property type="match status" value="3"/>
</dbReference>
<dbReference type="InterPro" id="IPR013783">
    <property type="entry name" value="Ig-like_fold"/>
</dbReference>
<evidence type="ECO:0000256" key="12">
    <source>
        <dbReference type="SAM" id="Phobius"/>
    </source>
</evidence>
<evidence type="ECO:0000256" key="7">
    <source>
        <dbReference type="ARBA" id="ARBA00022989"/>
    </source>
</evidence>
<dbReference type="InterPro" id="IPR016130">
    <property type="entry name" value="Tyr_Pase_AS"/>
</dbReference>
<evidence type="ECO:0000259" key="13">
    <source>
        <dbReference type="PROSITE" id="PS50055"/>
    </source>
</evidence>
<feature type="compositionally biased region" description="Basic and acidic residues" evidence="11">
    <location>
        <begin position="680"/>
        <end position="690"/>
    </location>
</feature>
<keyword evidence="17" id="KW-1185">Reference proteome</keyword>
<dbReference type="CDD" id="cd00063">
    <property type="entry name" value="FN3"/>
    <property type="match status" value="2"/>
</dbReference>
<feature type="domain" description="Fibronectin type-III" evidence="15">
    <location>
        <begin position="186"/>
        <end position="279"/>
    </location>
</feature>
<comment type="catalytic activity">
    <reaction evidence="10">
        <text>O-phospho-L-tyrosyl-[protein] + H2O = L-tyrosyl-[protein] + phosphate</text>
        <dbReference type="Rhea" id="RHEA:10684"/>
        <dbReference type="Rhea" id="RHEA-COMP:10136"/>
        <dbReference type="Rhea" id="RHEA-COMP:20101"/>
        <dbReference type="ChEBI" id="CHEBI:15377"/>
        <dbReference type="ChEBI" id="CHEBI:43474"/>
        <dbReference type="ChEBI" id="CHEBI:46858"/>
        <dbReference type="ChEBI" id="CHEBI:61978"/>
        <dbReference type="EC" id="3.1.3.48"/>
    </reaction>
</comment>
<evidence type="ECO:0000256" key="4">
    <source>
        <dbReference type="ARBA" id="ARBA00022729"/>
    </source>
</evidence>
<proteinExistence type="predicted"/>
<gene>
    <name evidence="16" type="ORF">PHET_00218</name>
</gene>
<dbReference type="Pfam" id="PF00041">
    <property type="entry name" value="fn3"/>
    <property type="match status" value="2"/>
</dbReference>
<dbReference type="SMART" id="SM00060">
    <property type="entry name" value="FN3"/>
    <property type="match status" value="4"/>
</dbReference>
<evidence type="ECO:0000256" key="8">
    <source>
        <dbReference type="ARBA" id="ARBA00023136"/>
    </source>
</evidence>
<dbReference type="PROSITE" id="PS50055">
    <property type="entry name" value="TYR_PHOSPHATASE_PTP"/>
    <property type="match status" value="2"/>
</dbReference>
<dbReference type="PANTHER" id="PTHR46957:SF3">
    <property type="entry name" value="CYTOKINE RECEPTOR"/>
    <property type="match status" value="1"/>
</dbReference>
<feature type="compositionally biased region" description="Polar residues" evidence="11">
    <location>
        <begin position="476"/>
        <end position="496"/>
    </location>
</feature>
<dbReference type="SMART" id="SM00404">
    <property type="entry name" value="PTPc_motif"/>
    <property type="match status" value="2"/>
</dbReference>
<comment type="subcellular location">
    <subcellularLocation>
        <location evidence="1">Membrane</location>
        <topology evidence="1">Single-pass membrane protein</topology>
    </subcellularLocation>
</comment>
<dbReference type="InterPro" id="IPR000387">
    <property type="entry name" value="Tyr_Pase_dom"/>
</dbReference>
<evidence type="ECO:0000256" key="5">
    <source>
        <dbReference type="ARBA" id="ARBA00022801"/>
    </source>
</evidence>
<dbReference type="Proteomes" id="UP000748531">
    <property type="component" value="Unassembled WGS sequence"/>
</dbReference>
<dbReference type="Gene3D" id="3.90.190.10">
    <property type="entry name" value="Protein tyrosine phosphatase superfamily"/>
    <property type="match status" value="2"/>
</dbReference>
<dbReference type="InterPro" id="IPR000242">
    <property type="entry name" value="PTP_cat"/>
</dbReference>
<dbReference type="EC" id="3.1.3.48" evidence="2"/>
<dbReference type="PROSITE" id="PS50056">
    <property type="entry name" value="TYR_PHOSPHATASE_2"/>
    <property type="match status" value="2"/>
</dbReference>
<evidence type="ECO:0000256" key="11">
    <source>
        <dbReference type="SAM" id="MobiDB-lite"/>
    </source>
</evidence>
<dbReference type="FunFam" id="3.90.190.10:FF:000102">
    <property type="entry name" value="Receptor-type tyrosine-protein phosphatase"/>
    <property type="match status" value="2"/>
</dbReference>
<keyword evidence="8 12" id="KW-0472">Membrane</keyword>
<feature type="domain" description="Tyrosine specific protein phosphatases" evidence="14">
    <location>
        <begin position="1210"/>
        <end position="1281"/>
    </location>
</feature>
<evidence type="ECO:0000256" key="10">
    <source>
        <dbReference type="ARBA" id="ARBA00051722"/>
    </source>
</evidence>
<dbReference type="InterPro" id="IPR036116">
    <property type="entry name" value="FN3_sf"/>
</dbReference>
<evidence type="ECO:0000259" key="15">
    <source>
        <dbReference type="PROSITE" id="PS50853"/>
    </source>
</evidence>
<dbReference type="GO" id="GO:0016020">
    <property type="term" value="C:membrane"/>
    <property type="evidence" value="ECO:0007669"/>
    <property type="project" value="UniProtKB-SubCell"/>
</dbReference>
<evidence type="ECO:0000256" key="6">
    <source>
        <dbReference type="ARBA" id="ARBA00022912"/>
    </source>
</evidence>
<feature type="compositionally biased region" description="Polar residues" evidence="11">
    <location>
        <begin position="934"/>
        <end position="948"/>
    </location>
</feature>
<dbReference type="EMBL" id="LUCH01000052">
    <property type="protein sequence ID" value="KAF5406266.1"/>
    <property type="molecule type" value="Genomic_DNA"/>
</dbReference>
<dbReference type="SMART" id="SM00194">
    <property type="entry name" value="PTPc"/>
    <property type="match status" value="2"/>
</dbReference>
<keyword evidence="7 12" id="KW-1133">Transmembrane helix</keyword>
<feature type="domain" description="Tyrosine specific protein phosphatases" evidence="14">
    <location>
        <begin position="1557"/>
        <end position="1630"/>
    </location>
</feature>
<reference evidence="16" key="1">
    <citation type="submission" date="2019-05" db="EMBL/GenBank/DDBJ databases">
        <title>Annotation for the trematode Paragonimus heterotremus.</title>
        <authorList>
            <person name="Choi Y.-J."/>
        </authorList>
    </citation>
    <scope>NUCLEOTIDE SEQUENCE</scope>
    <source>
        <strain evidence="16">LC</strain>
    </source>
</reference>
<keyword evidence="3 12" id="KW-0812">Transmembrane</keyword>
<feature type="domain" description="Tyrosine-protein phosphatase" evidence="13">
    <location>
        <begin position="1405"/>
        <end position="1639"/>
    </location>
</feature>
<dbReference type="PROSITE" id="PS00383">
    <property type="entry name" value="TYR_PHOSPHATASE_1"/>
    <property type="match status" value="2"/>
</dbReference>
<feature type="region of interest" description="Disordered" evidence="11">
    <location>
        <begin position="673"/>
        <end position="701"/>
    </location>
</feature>
<keyword evidence="6" id="KW-0904">Protein phosphatase</keyword>
<evidence type="ECO:0000259" key="14">
    <source>
        <dbReference type="PROSITE" id="PS50056"/>
    </source>
</evidence>
<keyword evidence="5" id="KW-0378">Hydrolase</keyword>
<dbReference type="SUPFAM" id="SSF52799">
    <property type="entry name" value="(Phosphotyrosine protein) phosphatases II"/>
    <property type="match status" value="2"/>
</dbReference>